<accession>B6S735</accession>
<dbReference type="RefSeq" id="YP_003422505.1">
    <property type="nucleotide sequence ID" value="NC_013772.1"/>
</dbReference>
<name>B6S735_GVPU</name>
<dbReference type="GeneID" id="8764026"/>
<reference evidence="2" key="1">
    <citation type="submission" date="2008-04" db="EMBL/GenBank/DDBJ databases">
        <title>Genome sequence analysis of the Pseudaletia unipuncta granulovirus which was propagated in Pseudaletia separate larvae.</title>
        <authorList>
            <person name="Li Y."/>
            <person name="Tang P."/>
            <person name="Zhang Z."/>
            <person name="Zhang H."/>
            <person name="Qin Q."/>
        </authorList>
    </citation>
    <scope>NUCLEOTIDE SEQUENCE [LARGE SCALE GENOMIC DNA]</scope>
    <source>
        <strain evidence="2">Hawaiin</strain>
    </source>
</reference>
<keyword evidence="2" id="KW-1185">Reference proteome</keyword>
<organismHost>
    <name type="scientific">Mythimna unipuncta</name>
    <name type="common">Armyworm moth</name>
    <name type="synonym">Pseudaletia unipuncta</name>
    <dbReference type="NCBI Taxonomy" id="103831"/>
</organismHost>
<organism evidence="1 2">
    <name type="scientific">Pseudalatia unipuncta granulosis virus</name>
    <name type="common">PuGV</name>
    <name type="synonym">Pseudalatia unipuncta granulovirus</name>
    <dbReference type="NCBI Taxonomy" id="36355"/>
    <lineage>
        <taxon>Viruses</taxon>
        <taxon>Viruses incertae sedis</taxon>
        <taxon>Naldaviricetes</taxon>
        <taxon>Lefavirales</taxon>
        <taxon>Baculoviridae</taxon>
        <taxon>Betabaculovirus</taxon>
        <taxon>Betabaculovirus myunipunctae</taxon>
    </lineage>
</organism>
<protein>
    <submittedName>
        <fullName evidence="1">Uncharacterized protein</fullName>
    </submittedName>
</protein>
<evidence type="ECO:0000313" key="1">
    <source>
        <dbReference type="EMBL" id="ACH69516.1"/>
    </source>
</evidence>
<dbReference type="EMBL" id="EU678671">
    <property type="protein sequence ID" value="ACH69516.1"/>
    <property type="molecule type" value="Genomic_DNA"/>
</dbReference>
<dbReference type="KEGG" id="vg:8764026"/>
<evidence type="ECO:0000313" key="2">
    <source>
        <dbReference type="Proteomes" id="UP000203623"/>
    </source>
</evidence>
<dbReference type="Proteomes" id="UP000203623">
    <property type="component" value="Genome"/>
</dbReference>
<sequence length="66" mass="7772">MSNSIYCQMSFNKNVTINFEKRYYFVTGLLYKARIIGITSYNSRSSTHTHLCTKPVFCKTIFVQIY</sequence>
<proteinExistence type="predicted"/>